<proteinExistence type="predicted"/>
<name>A0ABX8BDX3_9ACTN</name>
<evidence type="ECO:0000313" key="2">
    <source>
        <dbReference type="Proteomes" id="UP000676079"/>
    </source>
</evidence>
<dbReference type="RefSeq" id="WP_220561423.1">
    <property type="nucleotide sequence ID" value="NZ_CP074133.1"/>
</dbReference>
<accession>A0ABX8BDX3</accession>
<gene>
    <name evidence="1" type="ORF">KGD84_16970</name>
</gene>
<protein>
    <recommendedName>
        <fullName evidence="3">Chitin-binding type-2 domain-containing protein</fullName>
    </recommendedName>
</protein>
<keyword evidence="2" id="KW-1185">Reference proteome</keyword>
<dbReference type="EMBL" id="CP074133">
    <property type="protein sequence ID" value="QUX20229.1"/>
    <property type="molecule type" value="Genomic_DNA"/>
</dbReference>
<organism evidence="1 2">
    <name type="scientific">Nocardiopsis changdeensis</name>
    <dbReference type="NCBI Taxonomy" id="2831969"/>
    <lineage>
        <taxon>Bacteria</taxon>
        <taxon>Bacillati</taxon>
        <taxon>Actinomycetota</taxon>
        <taxon>Actinomycetes</taxon>
        <taxon>Streptosporangiales</taxon>
        <taxon>Nocardiopsidaceae</taxon>
        <taxon>Nocardiopsis</taxon>
    </lineage>
</organism>
<reference evidence="1 2" key="1">
    <citation type="submission" date="2021-05" db="EMBL/GenBank/DDBJ databases">
        <title>Direct Submission.</title>
        <authorList>
            <person name="Li K."/>
            <person name="Gao J."/>
        </authorList>
    </citation>
    <scope>NUCLEOTIDE SEQUENCE [LARGE SCALE GENOMIC DNA]</scope>
    <source>
        <strain evidence="1 2">Mg02</strain>
    </source>
</reference>
<evidence type="ECO:0008006" key="3">
    <source>
        <dbReference type="Google" id="ProtNLM"/>
    </source>
</evidence>
<sequence>MKASLARIGDRLLEGLAPKATAKADQFECSYTTYRCRLPYCGGSGYYLSRDYKYQCSDGSYRWDPVGCCR</sequence>
<evidence type="ECO:0000313" key="1">
    <source>
        <dbReference type="EMBL" id="QUX20229.1"/>
    </source>
</evidence>
<dbReference type="Proteomes" id="UP000676079">
    <property type="component" value="Chromosome"/>
</dbReference>